<dbReference type="PANTHER" id="PTHR13354:SF11">
    <property type="entry name" value="LYSINE-SPECIFIC DEMETHYLASE 9"/>
    <property type="match status" value="1"/>
</dbReference>
<accession>A0A8S1XRW4</accession>
<proteinExistence type="predicted"/>
<dbReference type="GO" id="GO:0005634">
    <property type="term" value="C:nucleus"/>
    <property type="evidence" value="ECO:0007669"/>
    <property type="project" value="InterPro"/>
</dbReference>
<name>A0A8S1XRW4_PAROT</name>
<sequence length="336" mass="38673">MNYPFILLEKAESHSIFRFTTNAQYEDANKNGDRTVSAFVGRGEYKFSTYDAVLDKNDITTGTKFDKELEGYWNFVYFCYKRIPTGPKGIGYVYLTHQNVVKRVEIDSAKHWLLRDYARLVIGKKEFGHSAFQGKLFDPRAFLGKNSYIDSSEDLLNVIVPKFRPYPPYKDKQDNEPVQVEKAKMTQRVFKSYEEKYSGVFEYSVYGFAKGNKLKNVTDWTSLVRVTQNTPDIQADNDNAGDRTLSIFIDKGVWYFSTYDYGDIETADDDVGSSIYLYLYLQSTRNLKLVNIGVNGHTSTLDIPSILNKPMLTFVKSIKQPTPICLRRSITLFLII</sequence>
<reference evidence="1" key="1">
    <citation type="submission" date="2021-01" db="EMBL/GenBank/DDBJ databases">
        <authorList>
            <consortium name="Genoscope - CEA"/>
            <person name="William W."/>
        </authorList>
    </citation>
    <scope>NUCLEOTIDE SEQUENCE</scope>
</reference>
<protein>
    <submittedName>
        <fullName evidence="1">Uncharacterized protein</fullName>
    </submittedName>
</protein>
<dbReference type="Proteomes" id="UP000683925">
    <property type="component" value="Unassembled WGS sequence"/>
</dbReference>
<evidence type="ECO:0000313" key="2">
    <source>
        <dbReference type="Proteomes" id="UP000683925"/>
    </source>
</evidence>
<dbReference type="EMBL" id="CAJJDP010000131">
    <property type="protein sequence ID" value="CAD8204021.1"/>
    <property type="molecule type" value="Genomic_DNA"/>
</dbReference>
<dbReference type="InterPro" id="IPR026306">
    <property type="entry name" value="RSBN1/Dpy-2/CEP530"/>
</dbReference>
<organism evidence="1 2">
    <name type="scientific">Paramecium octaurelia</name>
    <dbReference type="NCBI Taxonomy" id="43137"/>
    <lineage>
        <taxon>Eukaryota</taxon>
        <taxon>Sar</taxon>
        <taxon>Alveolata</taxon>
        <taxon>Ciliophora</taxon>
        <taxon>Intramacronucleata</taxon>
        <taxon>Oligohymenophorea</taxon>
        <taxon>Peniculida</taxon>
        <taxon>Parameciidae</taxon>
        <taxon>Paramecium</taxon>
    </lineage>
</organism>
<keyword evidence="2" id="KW-1185">Reference proteome</keyword>
<evidence type="ECO:0000313" key="1">
    <source>
        <dbReference type="EMBL" id="CAD8204021.1"/>
    </source>
</evidence>
<dbReference type="AlphaFoldDB" id="A0A8S1XRW4"/>
<comment type="caution">
    <text evidence="1">The sequence shown here is derived from an EMBL/GenBank/DDBJ whole genome shotgun (WGS) entry which is preliminary data.</text>
</comment>
<gene>
    <name evidence="1" type="ORF">POCTA_138.1.T1310131</name>
</gene>
<dbReference type="PANTHER" id="PTHR13354">
    <property type="entry name" value="ROUND SPERMATID BASIC PROTEIN 1"/>
    <property type="match status" value="1"/>
</dbReference>